<feature type="region of interest" description="Disordered" evidence="1">
    <location>
        <begin position="802"/>
        <end position="835"/>
    </location>
</feature>
<feature type="compositionally biased region" description="Polar residues" evidence="1">
    <location>
        <begin position="537"/>
        <end position="547"/>
    </location>
</feature>
<feature type="region of interest" description="Disordered" evidence="1">
    <location>
        <begin position="392"/>
        <end position="414"/>
    </location>
</feature>
<dbReference type="EMBL" id="CM000640">
    <property type="protein sequence ID" value="EED94360.1"/>
    <property type="molecule type" value="Genomic_DNA"/>
</dbReference>
<feature type="compositionally biased region" description="Gly residues" evidence="1">
    <location>
        <begin position="299"/>
        <end position="309"/>
    </location>
</feature>
<feature type="region of interest" description="Disordered" evidence="1">
    <location>
        <begin position="1"/>
        <end position="22"/>
    </location>
</feature>
<name>B8BYE2_THAPS</name>
<feature type="compositionally biased region" description="Low complexity" evidence="1">
    <location>
        <begin position="510"/>
        <end position="534"/>
    </location>
</feature>
<dbReference type="GeneID" id="7451293"/>
<reference evidence="3 4" key="2">
    <citation type="journal article" date="2008" name="Nature">
        <title>The Phaeodactylum genome reveals the evolutionary history of diatom genomes.</title>
        <authorList>
            <person name="Bowler C."/>
            <person name="Allen A.E."/>
            <person name="Badger J.H."/>
            <person name="Grimwood J."/>
            <person name="Jabbari K."/>
            <person name="Kuo A."/>
            <person name="Maheswari U."/>
            <person name="Martens C."/>
            <person name="Maumus F."/>
            <person name="Otillar R.P."/>
            <person name="Rayko E."/>
            <person name="Salamov A."/>
            <person name="Vandepoele K."/>
            <person name="Beszteri B."/>
            <person name="Gruber A."/>
            <person name="Heijde M."/>
            <person name="Katinka M."/>
            <person name="Mock T."/>
            <person name="Valentin K."/>
            <person name="Verret F."/>
            <person name="Berges J.A."/>
            <person name="Brownlee C."/>
            <person name="Cadoret J.P."/>
            <person name="Chiovitti A."/>
            <person name="Choi C.J."/>
            <person name="Coesel S."/>
            <person name="De Martino A."/>
            <person name="Detter J.C."/>
            <person name="Durkin C."/>
            <person name="Falciatore A."/>
            <person name="Fournet J."/>
            <person name="Haruta M."/>
            <person name="Huysman M.J."/>
            <person name="Jenkins B.D."/>
            <person name="Jiroutova K."/>
            <person name="Jorgensen R.E."/>
            <person name="Joubert Y."/>
            <person name="Kaplan A."/>
            <person name="Kroger N."/>
            <person name="Kroth P.G."/>
            <person name="La Roche J."/>
            <person name="Lindquist E."/>
            <person name="Lommer M."/>
            <person name="Martin-Jezequel V."/>
            <person name="Lopez P.J."/>
            <person name="Lucas S."/>
            <person name="Mangogna M."/>
            <person name="McGinnis K."/>
            <person name="Medlin L.K."/>
            <person name="Montsant A."/>
            <person name="Oudot-Le Secq M.P."/>
            <person name="Napoli C."/>
            <person name="Obornik M."/>
            <person name="Parker M.S."/>
            <person name="Petit J.L."/>
            <person name="Porcel B.M."/>
            <person name="Poulsen N."/>
            <person name="Robison M."/>
            <person name="Rychlewski L."/>
            <person name="Rynearson T.A."/>
            <person name="Schmutz J."/>
            <person name="Shapiro H."/>
            <person name="Siaut M."/>
            <person name="Stanley M."/>
            <person name="Sussman M.R."/>
            <person name="Taylor A.R."/>
            <person name="Vardi A."/>
            <person name="von Dassow P."/>
            <person name="Vyverman W."/>
            <person name="Willis A."/>
            <person name="Wyrwicz L.S."/>
            <person name="Rokhsar D.S."/>
            <person name="Weissenbach J."/>
            <person name="Armbrust E.V."/>
            <person name="Green B.R."/>
            <person name="Van de Peer Y."/>
            <person name="Grigoriev I.V."/>
        </authorList>
    </citation>
    <scope>NUCLEOTIDE SEQUENCE [LARGE SCALE GENOMIC DNA]</scope>
    <source>
        <strain evidence="3 4">CCMP1335</strain>
    </source>
</reference>
<feature type="compositionally biased region" description="Low complexity" evidence="1">
    <location>
        <begin position="952"/>
        <end position="962"/>
    </location>
</feature>
<feature type="compositionally biased region" description="Low complexity" evidence="1">
    <location>
        <begin position="365"/>
        <end position="380"/>
    </location>
</feature>
<dbReference type="HOGENOM" id="CLU_298705_0_0_1"/>
<feature type="transmembrane region" description="Helical" evidence="2">
    <location>
        <begin position="225"/>
        <end position="252"/>
    </location>
</feature>
<dbReference type="InParanoid" id="B8BYE2"/>
<evidence type="ECO:0000256" key="2">
    <source>
        <dbReference type="SAM" id="Phobius"/>
    </source>
</evidence>
<feature type="compositionally biased region" description="Basic residues" evidence="1">
    <location>
        <begin position="996"/>
        <end position="1006"/>
    </location>
</feature>
<keyword evidence="2" id="KW-0472">Membrane</keyword>
<feature type="region of interest" description="Disordered" evidence="1">
    <location>
        <begin position="888"/>
        <end position="1006"/>
    </location>
</feature>
<organism evidence="3 4">
    <name type="scientific">Thalassiosira pseudonana</name>
    <name type="common">Marine diatom</name>
    <name type="synonym">Cyclotella nana</name>
    <dbReference type="NCBI Taxonomy" id="35128"/>
    <lineage>
        <taxon>Eukaryota</taxon>
        <taxon>Sar</taxon>
        <taxon>Stramenopiles</taxon>
        <taxon>Ochrophyta</taxon>
        <taxon>Bacillariophyta</taxon>
        <taxon>Coscinodiscophyceae</taxon>
        <taxon>Thalassiosirophycidae</taxon>
        <taxon>Thalassiosirales</taxon>
        <taxon>Thalassiosiraceae</taxon>
        <taxon>Thalassiosira</taxon>
    </lineage>
</organism>
<keyword evidence="4" id="KW-1185">Reference proteome</keyword>
<proteinExistence type="predicted"/>
<feature type="compositionally biased region" description="Low complexity" evidence="1">
    <location>
        <begin position="392"/>
        <end position="410"/>
    </location>
</feature>
<feature type="region of interest" description="Disordered" evidence="1">
    <location>
        <begin position="342"/>
        <end position="380"/>
    </location>
</feature>
<evidence type="ECO:0000313" key="3">
    <source>
        <dbReference type="EMBL" id="EED94360.1"/>
    </source>
</evidence>
<accession>B8BYE2</accession>
<dbReference type="PaxDb" id="35128-Thaps21856"/>
<feature type="compositionally biased region" description="Low complexity" evidence="1">
    <location>
        <begin position="471"/>
        <end position="492"/>
    </location>
</feature>
<feature type="compositionally biased region" description="Polar residues" evidence="1">
    <location>
        <begin position="888"/>
        <end position="926"/>
    </location>
</feature>
<dbReference type="AlphaFoldDB" id="B8BYE2"/>
<dbReference type="Proteomes" id="UP000001449">
    <property type="component" value="Chromosome 3"/>
</dbReference>
<dbReference type="RefSeq" id="XP_002288924.1">
    <property type="nucleotide sequence ID" value="XM_002288888.1"/>
</dbReference>
<dbReference type="OMA" id="THYYRNT"/>
<feature type="compositionally biased region" description="Polar residues" evidence="1">
    <location>
        <begin position="118"/>
        <end position="129"/>
    </location>
</feature>
<evidence type="ECO:0000313" key="4">
    <source>
        <dbReference type="Proteomes" id="UP000001449"/>
    </source>
</evidence>
<feature type="region of interest" description="Disordered" evidence="1">
    <location>
        <begin position="453"/>
        <end position="494"/>
    </location>
</feature>
<feature type="compositionally biased region" description="Low complexity" evidence="1">
    <location>
        <begin position="58"/>
        <end position="77"/>
    </location>
</feature>
<dbReference type="KEGG" id="tps:THAPSDRAFT_21856"/>
<gene>
    <name evidence="3" type="ORF">THAPSDRAFT_21856</name>
</gene>
<feature type="region of interest" description="Disordered" evidence="1">
    <location>
        <begin position="103"/>
        <end position="129"/>
    </location>
</feature>
<reference evidence="3 4" key="1">
    <citation type="journal article" date="2004" name="Science">
        <title>The genome of the diatom Thalassiosira pseudonana: ecology, evolution, and metabolism.</title>
        <authorList>
            <person name="Armbrust E.V."/>
            <person name="Berges J.A."/>
            <person name="Bowler C."/>
            <person name="Green B.R."/>
            <person name="Martinez D."/>
            <person name="Putnam N.H."/>
            <person name="Zhou S."/>
            <person name="Allen A.E."/>
            <person name="Apt K.E."/>
            <person name="Bechner M."/>
            <person name="Brzezinski M.A."/>
            <person name="Chaal B.K."/>
            <person name="Chiovitti A."/>
            <person name="Davis A.K."/>
            <person name="Demarest M.S."/>
            <person name="Detter J.C."/>
            <person name="Glavina T."/>
            <person name="Goodstein D."/>
            <person name="Hadi M.Z."/>
            <person name="Hellsten U."/>
            <person name="Hildebrand M."/>
            <person name="Jenkins B.D."/>
            <person name="Jurka J."/>
            <person name="Kapitonov V.V."/>
            <person name="Kroger N."/>
            <person name="Lau W.W."/>
            <person name="Lane T.W."/>
            <person name="Larimer F.W."/>
            <person name="Lippmeier J.C."/>
            <person name="Lucas S."/>
            <person name="Medina M."/>
            <person name="Montsant A."/>
            <person name="Obornik M."/>
            <person name="Parker M.S."/>
            <person name="Palenik B."/>
            <person name="Pazour G.J."/>
            <person name="Richardson P.M."/>
            <person name="Rynearson T.A."/>
            <person name="Saito M.A."/>
            <person name="Schwartz D.C."/>
            <person name="Thamatrakoln K."/>
            <person name="Valentin K."/>
            <person name="Vardi A."/>
            <person name="Wilkerson F.P."/>
            <person name="Rokhsar D.S."/>
        </authorList>
    </citation>
    <scope>NUCLEOTIDE SEQUENCE [LARGE SCALE GENOMIC DNA]</scope>
    <source>
        <strain evidence="3 4">CCMP1335</strain>
    </source>
</reference>
<feature type="compositionally biased region" description="Low complexity" evidence="1">
    <location>
        <begin position="976"/>
        <end position="995"/>
    </location>
</feature>
<evidence type="ECO:0000256" key="1">
    <source>
        <dbReference type="SAM" id="MobiDB-lite"/>
    </source>
</evidence>
<feature type="region of interest" description="Disordered" evidence="1">
    <location>
        <begin position="506"/>
        <end position="549"/>
    </location>
</feature>
<feature type="compositionally biased region" description="Polar residues" evidence="1">
    <location>
        <begin position="764"/>
        <end position="776"/>
    </location>
</feature>
<feature type="region of interest" description="Disordered" evidence="1">
    <location>
        <begin position="58"/>
        <end position="83"/>
    </location>
</feature>
<sequence length="1006" mass="104564">MATPFSFRRNNNNTPRPKEVDGWVHGGKYVKTPASMTTAATSSPYSMLSPLPLCTPLPASSPTTTTAAEATATPATLNGGLPARTPVTVQLERLTTTTTTAVDTPASTSSFHGRNAIVGTTPSNGVSSTPRQNYGSIARYNNSQQQQYTGQFIQTTDVATWYNNSPVPTVVAPITSLFSLILQSMSIHFPNASNILETILEYSLEITMFLWYYTIKSLRIIYPLIVWTVQTIMTLGITIGGTLILAVMMMVYGRESVVSDHHAAGGNGGIDPKSAVKLMREKVVNSPFFRRRGGKVNSSGGGGGGGNGNSGRSNGLFGNQIVNTGGAQGNGMTSPMVTVAHHTSRPSAPRSTPPASAMRRRRGTPHPAINNIHNNSNSGNNTVNANLGNINARSGTTPNSNNHNTTPKNGGNTRRVLFSETEHGEVSTEHFRYDKHLPASARKVTRNVNAVDGGIEGVDENGVYTPQRKNASATSSPAGSASSSSAATPESTILRPSRYFVGAAEKAKENAVPSPNQQQQPPAASSNVSAASVSIGAKQSRNVSEQQLQEEEARKQKYIAQYGLLPSITPLSKRYGRLKHQQQPLAFTNAPSTSKPANATTSTLAKFNVNAKRKRLELVGAASRLSRNRRARMGTTSTSLQSARLLGNGRIPLKRRRDQELDRTDEWVWRAMNSDGEKENVDAVVGGSAKRGKWSAGATTETTETTTPVVGGRSVSCSSPKQSPSTLPAVMTPPKTPGGPSFSFGSATPAPKQLHAGATPGKPSLSSFSLDGTTPTPAKKPISIDTPAEDTKHSFSFQASLTAADGENKSDVPSFSFGGGEPKAESGLATDGNKSQPFAFGATAAATTKQKDSTSAIASSAAPSFSFGGTPAAMEPAESTLSTAPSFAFGSTSASTPAESNPSTAPSFAFGSTSSGPKPTESTGAPSFSFGGGNNASTPAPSGGFSFGTGAGNTTTATDGFAPNIQPAAGVQAIPSFGFGAGSAATSTASSSGASARRRAKGGRRK</sequence>
<protein>
    <submittedName>
        <fullName evidence="3">Uncharacterized protein</fullName>
    </submittedName>
</protein>
<dbReference type="STRING" id="35128.B8BYE2"/>
<feature type="compositionally biased region" description="Low complexity" evidence="1">
    <location>
        <begin position="345"/>
        <end position="357"/>
    </location>
</feature>
<dbReference type="eggNOG" id="KOG4719">
    <property type="taxonomic scope" value="Eukaryota"/>
</dbReference>
<feature type="region of interest" description="Disordered" evidence="1">
    <location>
        <begin position="686"/>
        <end position="790"/>
    </location>
</feature>
<feature type="compositionally biased region" description="Low complexity" evidence="1">
    <location>
        <begin position="714"/>
        <end position="725"/>
    </location>
</feature>
<keyword evidence="2" id="KW-0812">Transmembrane</keyword>
<feature type="region of interest" description="Disordered" evidence="1">
    <location>
        <begin position="290"/>
        <end position="320"/>
    </location>
</feature>
<keyword evidence="2" id="KW-1133">Transmembrane helix</keyword>